<reference evidence="3" key="1">
    <citation type="journal article" date="2019" name="Int. J. Syst. Evol. Microbiol.">
        <title>The Global Catalogue of Microorganisms (GCM) 10K type strain sequencing project: providing services to taxonomists for standard genome sequencing and annotation.</title>
        <authorList>
            <consortium name="The Broad Institute Genomics Platform"/>
            <consortium name="The Broad Institute Genome Sequencing Center for Infectious Disease"/>
            <person name="Wu L."/>
            <person name="Ma J."/>
        </authorList>
    </citation>
    <scope>NUCLEOTIDE SEQUENCE [LARGE SCALE GENOMIC DNA]</scope>
    <source>
        <strain evidence="3">CGMCC 4.7405</strain>
    </source>
</reference>
<keyword evidence="1" id="KW-1133">Transmembrane helix</keyword>
<evidence type="ECO:0000313" key="3">
    <source>
        <dbReference type="Proteomes" id="UP001595690"/>
    </source>
</evidence>
<feature type="transmembrane region" description="Helical" evidence="1">
    <location>
        <begin position="33"/>
        <end position="60"/>
    </location>
</feature>
<feature type="transmembrane region" description="Helical" evidence="1">
    <location>
        <begin position="6"/>
        <end position="26"/>
    </location>
</feature>
<dbReference type="Proteomes" id="UP001595690">
    <property type="component" value="Unassembled WGS sequence"/>
</dbReference>
<feature type="transmembrane region" description="Helical" evidence="1">
    <location>
        <begin position="117"/>
        <end position="136"/>
    </location>
</feature>
<evidence type="ECO:0008006" key="4">
    <source>
        <dbReference type="Google" id="ProtNLM"/>
    </source>
</evidence>
<protein>
    <recommendedName>
        <fullName evidence="4">Leader peptidase (Prepilin peptidase) / N-methyltransferase</fullName>
    </recommendedName>
</protein>
<proteinExistence type="predicted"/>
<keyword evidence="1" id="KW-0812">Transmembrane</keyword>
<dbReference type="EMBL" id="JBHRZI010000045">
    <property type="protein sequence ID" value="MFC3898018.1"/>
    <property type="molecule type" value="Genomic_DNA"/>
</dbReference>
<feature type="transmembrane region" description="Helical" evidence="1">
    <location>
        <begin position="194"/>
        <end position="211"/>
    </location>
</feature>
<dbReference type="Gene3D" id="1.20.120.1220">
    <property type="match status" value="1"/>
</dbReference>
<gene>
    <name evidence="2" type="ORF">ACFOWZ_41680</name>
</gene>
<evidence type="ECO:0000256" key="1">
    <source>
        <dbReference type="SAM" id="Phobius"/>
    </source>
</evidence>
<organism evidence="2 3">
    <name type="scientific">Lentzea rhizosphaerae</name>
    <dbReference type="NCBI Taxonomy" id="2041025"/>
    <lineage>
        <taxon>Bacteria</taxon>
        <taxon>Bacillati</taxon>
        <taxon>Actinomycetota</taxon>
        <taxon>Actinomycetes</taxon>
        <taxon>Pseudonocardiales</taxon>
        <taxon>Pseudonocardiaceae</taxon>
        <taxon>Lentzea</taxon>
    </lineage>
</organism>
<keyword evidence="3" id="KW-1185">Reference proteome</keyword>
<comment type="caution">
    <text evidence="2">The sequence shown here is derived from an EMBL/GenBank/DDBJ whole genome shotgun (WGS) entry which is preliminary data.</text>
</comment>
<evidence type="ECO:0000313" key="2">
    <source>
        <dbReference type="EMBL" id="MFC3898018.1"/>
    </source>
</evidence>
<keyword evidence="1" id="KW-0472">Membrane</keyword>
<sequence>MFMLLSYWLLGVVAGPLVVLSSFSIARREQMSWHVLVAAGWTTPLAASTFLGSALTYAALVAPRSAALVAWLVILGLVLALVDWTCHKLPHRIVGTLFAGGLIQLSFMAVAMRDSELLVRAGLAAAVVFVPGLLLYLSLGAELGFGDVTLATTLALFLGACGWPYVALGLIAGLAAAGLVTRTLLALRRISRRDPVALGPALLAGAVYAMLQG</sequence>
<feature type="transmembrane region" description="Helical" evidence="1">
    <location>
        <begin position="66"/>
        <end position="86"/>
    </location>
</feature>
<accession>A0ABV8C7G9</accession>
<dbReference type="RefSeq" id="WP_382379512.1">
    <property type="nucleotide sequence ID" value="NZ_JBHRZI010000045.1"/>
</dbReference>
<name>A0ABV8C7G9_9PSEU</name>